<evidence type="ECO:0000313" key="7">
    <source>
        <dbReference type="Proteomes" id="UP000291832"/>
    </source>
</evidence>
<evidence type="ECO:0000256" key="5">
    <source>
        <dbReference type="SAM" id="Phobius"/>
    </source>
</evidence>
<protein>
    <submittedName>
        <fullName evidence="6">Phospholipid methyltransferase</fullName>
    </submittedName>
</protein>
<keyword evidence="3 5" id="KW-1133">Transmembrane helix</keyword>
<dbReference type="GO" id="GO:0012505">
    <property type="term" value="C:endomembrane system"/>
    <property type="evidence" value="ECO:0007669"/>
    <property type="project" value="UniProtKB-SubCell"/>
</dbReference>
<feature type="transmembrane region" description="Helical" evidence="5">
    <location>
        <begin position="77"/>
        <end position="98"/>
    </location>
</feature>
<proteinExistence type="predicted"/>
<feature type="transmembrane region" description="Helical" evidence="5">
    <location>
        <begin position="132"/>
        <end position="150"/>
    </location>
</feature>
<dbReference type="AlphaFoldDB" id="A0A4Q7TY41"/>
<evidence type="ECO:0000256" key="1">
    <source>
        <dbReference type="ARBA" id="ARBA00004127"/>
    </source>
</evidence>
<dbReference type="Pfam" id="PF04191">
    <property type="entry name" value="PEMT"/>
    <property type="match status" value="1"/>
</dbReference>
<name>A0A4Q7TY41_9MICO</name>
<keyword evidence="7" id="KW-1185">Reference proteome</keyword>
<evidence type="ECO:0000313" key="6">
    <source>
        <dbReference type="EMBL" id="RZT66124.1"/>
    </source>
</evidence>
<evidence type="ECO:0000256" key="3">
    <source>
        <dbReference type="ARBA" id="ARBA00022989"/>
    </source>
</evidence>
<evidence type="ECO:0000256" key="4">
    <source>
        <dbReference type="ARBA" id="ARBA00023136"/>
    </source>
</evidence>
<keyword evidence="2 5" id="KW-0812">Transmembrane</keyword>
<feature type="transmembrane region" description="Helical" evidence="5">
    <location>
        <begin position="224"/>
        <end position="250"/>
    </location>
</feature>
<comment type="subcellular location">
    <subcellularLocation>
        <location evidence="1">Endomembrane system</location>
        <topology evidence="1">Multi-pass membrane protein</topology>
    </subcellularLocation>
</comment>
<organism evidence="6 7">
    <name type="scientific">Leucobacter luti</name>
    <dbReference type="NCBI Taxonomy" id="340320"/>
    <lineage>
        <taxon>Bacteria</taxon>
        <taxon>Bacillati</taxon>
        <taxon>Actinomycetota</taxon>
        <taxon>Actinomycetes</taxon>
        <taxon>Micrococcales</taxon>
        <taxon>Microbacteriaceae</taxon>
        <taxon>Leucobacter</taxon>
    </lineage>
</organism>
<dbReference type="Proteomes" id="UP000291832">
    <property type="component" value="Unassembled WGS sequence"/>
</dbReference>
<comment type="caution">
    <text evidence="6">The sequence shown here is derived from an EMBL/GenBank/DDBJ whole genome shotgun (WGS) entry which is preliminary data.</text>
</comment>
<sequence>MGTLWWVGVATVPAVRSATLGALNPIPIFWLDLPLFVFASAAAALGFRAGAWIAAPWAALVALGMAGYATVTGLAGWGALLMIAAAVGSTGAAILLITGRIPAELVIRGPFRFRIAAPASPRAHRRRTAQQVAVFWLVFLALIPAAISLIEHRWGLALDSPVWLRGAGLLLFAGAGVAGIWAAATMSTRGRGTPLPAAMPAELVIAGPYRIVRNPMAVSSLAQGAAVGLMLGSWLIVAYAIAGGLVWNFLIRPQEEADLEARFGAAFAAYRERVRCWLPRVPRGGAPSAAAEARGGRARR</sequence>
<feature type="transmembrane region" description="Helical" evidence="5">
    <location>
        <begin position="162"/>
        <end position="183"/>
    </location>
</feature>
<accession>A0A4Q7TY41</accession>
<reference evidence="6 7" key="1">
    <citation type="journal article" date="2015" name="Stand. Genomic Sci.">
        <title>Genomic Encyclopedia of Bacterial and Archaeal Type Strains, Phase III: the genomes of soil and plant-associated and newly described type strains.</title>
        <authorList>
            <person name="Whitman W.B."/>
            <person name="Woyke T."/>
            <person name="Klenk H.P."/>
            <person name="Zhou Y."/>
            <person name="Lilburn T.G."/>
            <person name="Beck B.J."/>
            <person name="De Vos P."/>
            <person name="Vandamme P."/>
            <person name="Eisen J.A."/>
            <person name="Garrity G."/>
            <person name="Hugenholtz P."/>
            <person name="Kyrpides N.C."/>
        </authorList>
    </citation>
    <scope>NUCLEOTIDE SEQUENCE [LARGE SCALE GENOMIC DNA]</scope>
    <source>
        <strain evidence="6 7">RF6</strain>
    </source>
</reference>
<dbReference type="Gene3D" id="1.20.120.1630">
    <property type="match status" value="1"/>
</dbReference>
<feature type="transmembrane region" description="Helical" evidence="5">
    <location>
        <begin position="27"/>
        <end position="45"/>
    </location>
</feature>
<keyword evidence="6" id="KW-0808">Transferase</keyword>
<keyword evidence="4 5" id="KW-0472">Membrane</keyword>
<dbReference type="GO" id="GO:0032259">
    <property type="term" value="P:methylation"/>
    <property type="evidence" value="ECO:0007669"/>
    <property type="project" value="UniProtKB-KW"/>
</dbReference>
<dbReference type="EMBL" id="SHKI01000004">
    <property type="protein sequence ID" value="RZT66124.1"/>
    <property type="molecule type" value="Genomic_DNA"/>
</dbReference>
<keyword evidence="6" id="KW-0489">Methyltransferase</keyword>
<gene>
    <name evidence="6" type="ORF">EV139_1550</name>
</gene>
<dbReference type="InterPro" id="IPR007318">
    <property type="entry name" value="Phopholipid_MeTrfase"/>
</dbReference>
<dbReference type="GO" id="GO:0008168">
    <property type="term" value="F:methyltransferase activity"/>
    <property type="evidence" value="ECO:0007669"/>
    <property type="project" value="UniProtKB-KW"/>
</dbReference>
<evidence type="ECO:0000256" key="2">
    <source>
        <dbReference type="ARBA" id="ARBA00022692"/>
    </source>
</evidence>
<feature type="transmembrane region" description="Helical" evidence="5">
    <location>
        <begin position="52"/>
        <end position="71"/>
    </location>
</feature>